<organism evidence="4 5">
    <name type="scientific">Streptacidiphilus monticola</name>
    <dbReference type="NCBI Taxonomy" id="2161674"/>
    <lineage>
        <taxon>Bacteria</taxon>
        <taxon>Bacillati</taxon>
        <taxon>Actinomycetota</taxon>
        <taxon>Actinomycetes</taxon>
        <taxon>Kitasatosporales</taxon>
        <taxon>Streptomycetaceae</taxon>
        <taxon>Streptacidiphilus</taxon>
    </lineage>
</organism>
<gene>
    <name evidence="4" type="ORF">ACFP3V_17020</name>
</gene>
<reference evidence="5" key="1">
    <citation type="journal article" date="2019" name="Int. J. Syst. Evol. Microbiol.">
        <title>The Global Catalogue of Microorganisms (GCM) 10K type strain sequencing project: providing services to taxonomists for standard genome sequencing and annotation.</title>
        <authorList>
            <consortium name="The Broad Institute Genomics Platform"/>
            <consortium name="The Broad Institute Genome Sequencing Center for Infectious Disease"/>
            <person name="Wu L."/>
            <person name="Ma J."/>
        </authorList>
    </citation>
    <scope>NUCLEOTIDE SEQUENCE [LARGE SCALE GENOMIC DNA]</scope>
    <source>
        <strain evidence="5">JCM 4816</strain>
    </source>
</reference>
<dbReference type="InterPro" id="IPR005084">
    <property type="entry name" value="CBM6"/>
</dbReference>
<dbReference type="InterPro" id="IPR008979">
    <property type="entry name" value="Galactose-bd-like_sf"/>
</dbReference>
<evidence type="ECO:0000259" key="3">
    <source>
        <dbReference type="PROSITE" id="PS51175"/>
    </source>
</evidence>
<sequence>MTADNPGVPEDDDPFAYLYRADGAPADVDAATAPLPQQQPGVPRTSYQQATQVGRTQYGQRAAYPGAGQQQAAPPQYGYAQPQPQQQAQPPVPPQAGSRAANRGGGGNRGVVLGVVAVVVAIAIGIGFALFNSKDHSGDTAGSTAGSTSQASTAASGSPSDGSSASASPSAQLPGIADAATMTLAGTQASTQYPGAKAAGGASVPLTAPGQSISWTVTVPADGRYNLHVRYDNAAADAQGTITAGSETGKVNLKNYSGQQGDWTKGWVHSYGGINLKAGQNTIVLTLAAPGQPGVYIDQLALSTDTANPWG</sequence>
<dbReference type="Proteomes" id="UP001596174">
    <property type="component" value="Unassembled WGS sequence"/>
</dbReference>
<evidence type="ECO:0000256" key="2">
    <source>
        <dbReference type="SAM" id="Phobius"/>
    </source>
</evidence>
<dbReference type="SUPFAM" id="SSF49785">
    <property type="entry name" value="Galactose-binding domain-like"/>
    <property type="match status" value="1"/>
</dbReference>
<keyword evidence="2" id="KW-0472">Membrane</keyword>
<protein>
    <submittedName>
        <fullName evidence="4">Carbohydrate-binding protein</fullName>
    </submittedName>
</protein>
<keyword evidence="2" id="KW-1133">Transmembrane helix</keyword>
<feature type="region of interest" description="Disordered" evidence="1">
    <location>
        <begin position="1"/>
        <end position="103"/>
    </location>
</feature>
<feature type="domain" description="CBM6" evidence="3">
    <location>
        <begin position="175"/>
        <end position="303"/>
    </location>
</feature>
<dbReference type="EMBL" id="JBHSQJ010000069">
    <property type="protein sequence ID" value="MFC5908913.1"/>
    <property type="molecule type" value="Genomic_DNA"/>
</dbReference>
<feature type="compositionally biased region" description="Low complexity" evidence="1">
    <location>
        <begin position="57"/>
        <end position="102"/>
    </location>
</feature>
<dbReference type="Gene3D" id="2.60.120.260">
    <property type="entry name" value="Galactose-binding domain-like"/>
    <property type="match status" value="1"/>
</dbReference>
<dbReference type="PROSITE" id="PS51175">
    <property type="entry name" value="CBM6"/>
    <property type="match status" value="1"/>
</dbReference>
<evidence type="ECO:0000313" key="4">
    <source>
        <dbReference type="EMBL" id="MFC5908913.1"/>
    </source>
</evidence>
<feature type="region of interest" description="Disordered" evidence="1">
    <location>
        <begin position="137"/>
        <end position="172"/>
    </location>
</feature>
<dbReference type="RefSeq" id="WP_380584234.1">
    <property type="nucleotide sequence ID" value="NZ_JBHSQJ010000069.1"/>
</dbReference>
<feature type="compositionally biased region" description="Low complexity" evidence="1">
    <location>
        <begin position="139"/>
        <end position="171"/>
    </location>
</feature>
<comment type="caution">
    <text evidence="4">The sequence shown here is derived from an EMBL/GenBank/DDBJ whole genome shotgun (WGS) entry which is preliminary data.</text>
</comment>
<feature type="transmembrane region" description="Helical" evidence="2">
    <location>
        <begin position="111"/>
        <end position="131"/>
    </location>
</feature>
<keyword evidence="2" id="KW-0812">Transmembrane</keyword>
<proteinExistence type="predicted"/>
<evidence type="ECO:0000256" key="1">
    <source>
        <dbReference type="SAM" id="MobiDB-lite"/>
    </source>
</evidence>
<name>A0ABW1G3Q2_9ACTN</name>
<feature type="compositionally biased region" description="Polar residues" evidence="1">
    <location>
        <begin position="35"/>
        <end position="55"/>
    </location>
</feature>
<accession>A0ABW1G3Q2</accession>
<keyword evidence="5" id="KW-1185">Reference proteome</keyword>
<evidence type="ECO:0000313" key="5">
    <source>
        <dbReference type="Proteomes" id="UP001596174"/>
    </source>
</evidence>